<evidence type="ECO:0000313" key="1">
    <source>
        <dbReference type="EMBL" id="KNZ63069.1"/>
    </source>
</evidence>
<dbReference type="OrthoDB" id="2408877at2759"/>
<dbReference type="VEuPathDB" id="FungiDB:VP01_1191g6"/>
<reference evidence="1 2" key="1">
    <citation type="submission" date="2015-08" db="EMBL/GenBank/DDBJ databases">
        <title>Next Generation Sequencing and Analysis of the Genome of Puccinia sorghi L Schw, the Causal Agent of Maize Common Rust.</title>
        <authorList>
            <person name="Rochi L."/>
            <person name="Burguener G."/>
            <person name="Darino M."/>
            <person name="Turjanski A."/>
            <person name="Kreff E."/>
            <person name="Dieguez M.J."/>
            <person name="Sacco F."/>
        </authorList>
    </citation>
    <scope>NUCLEOTIDE SEQUENCE [LARGE SCALE GENOMIC DNA]</scope>
    <source>
        <strain evidence="1 2">RO10H11247</strain>
    </source>
</reference>
<organism evidence="1 2">
    <name type="scientific">Puccinia sorghi</name>
    <dbReference type="NCBI Taxonomy" id="27349"/>
    <lineage>
        <taxon>Eukaryota</taxon>
        <taxon>Fungi</taxon>
        <taxon>Dikarya</taxon>
        <taxon>Basidiomycota</taxon>
        <taxon>Pucciniomycotina</taxon>
        <taxon>Pucciniomycetes</taxon>
        <taxon>Pucciniales</taxon>
        <taxon>Pucciniaceae</taxon>
        <taxon>Puccinia</taxon>
    </lineage>
</organism>
<proteinExistence type="predicted"/>
<dbReference type="Proteomes" id="UP000037035">
    <property type="component" value="Unassembled WGS sequence"/>
</dbReference>
<accession>A0A0L6VQV7</accession>
<gene>
    <name evidence="1" type="ORF">VP01_1191g6</name>
</gene>
<keyword evidence="2" id="KW-1185">Reference proteome</keyword>
<protein>
    <submittedName>
        <fullName evidence="1">Uncharacterized protein</fullName>
    </submittedName>
</protein>
<name>A0A0L6VQV7_9BASI</name>
<evidence type="ECO:0000313" key="2">
    <source>
        <dbReference type="Proteomes" id="UP000037035"/>
    </source>
</evidence>
<dbReference type="EMBL" id="LAVV01002132">
    <property type="protein sequence ID" value="KNZ63069.1"/>
    <property type="molecule type" value="Genomic_DNA"/>
</dbReference>
<sequence length="83" mass="9410">MRLHLYRPYATVRWVDVCLCTHYNMLAWLGDQWMEVSSEGNQSVSPSTPATPSLLFLSAEAFRQQLTQDCVEFNCSKGVLPPS</sequence>
<dbReference type="AlphaFoldDB" id="A0A0L6VQV7"/>
<comment type="caution">
    <text evidence="1">The sequence shown here is derived from an EMBL/GenBank/DDBJ whole genome shotgun (WGS) entry which is preliminary data.</text>
</comment>